<dbReference type="STRING" id="56956.A0O31_01202"/>
<organism evidence="1 2">
    <name type="scientific">Thermus brockianus</name>
    <dbReference type="NCBI Taxonomy" id="56956"/>
    <lineage>
        <taxon>Bacteria</taxon>
        <taxon>Thermotogati</taxon>
        <taxon>Deinococcota</taxon>
        <taxon>Deinococci</taxon>
        <taxon>Thermales</taxon>
        <taxon>Thermaceae</taxon>
        <taxon>Thermus</taxon>
    </lineage>
</organism>
<sequence length="46" mass="4814">MGAVGRVRGLKAVALQVEAWVMAWSVVAQLLGQAGLPITRVLRAVA</sequence>
<proteinExistence type="predicted"/>
<reference evidence="2" key="1">
    <citation type="submission" date="2016-06" db="EMBL/GenBank/DDBJ databases">
        <title>Whole genome sequencing of Thermus brockianus strain GE-1.</title>
        <authorList>
            <person name="Schaefers C."/>
            <person name="Blank S."/>
            <person name="Wiebusch S."/>
            <person name="Elleuche S."/>
            <person name="Antranikian G."/>
        </authorList>
    </citation>
    <scope>NUCLEOTIDE SEQUENCE [LARGE SCALE GENOMIC DNA]</scope>
    <source>
        <strain evidence="2">GE-1</strain>
    </source>
</reference>
<evidence type="ECO:0000313" key="1">
    <source>
        <dbReference type="EMBL" id="APD09341.1"/>
    </source>
</evidence>
<dbReference type="AlphaFoldDB" id="A0A1J0LV55"/>
<name>A0A1J0LV55_THEBO</name>
<dbReference type="Proteomes" id="UP000182993">
    <property type="component" value="Chromosome"/>
</dbReference>
<gene>
    <name evidence="1" type="ORF">A0O31_01202</name>
</gene>
<protein>
    <submittedName>
        <fullName evidence="1">Uncharacterized protein</fullName>
    </submittedName>
</protein>
<dbReference type="KEGG" id="tbc:A0O31_01202"/>
<evidence type="ECO:0000313" key="2">
    <source>
        <dbReference type="Proteomes" id="UP000182993"/>
    </source>
</evidence>
<accession>A0A1J0LV55</accession>
<dbReference type="EMBL" id="CP016312">
    <property type="protein sequence ID" value="APD09341.1"/>
    <property type="molecule type" value="Genomic_DNA"/>
</dbReference>